<name>E6YZ62_BARSR</name>
<proteinExistence type="predicted"/>
<gene>
    <name evidence="1" type="ORF">B11C_40005</name>
</gene>
<evidence type="ECO:0000313" key="1">
    <source>
        <dbReference type="EMBL" id="CBI82150.1"/>
    </source>
</evidence>
<dbReference type="EMBL" id="FN645509">
    <property type="protein sequence ID" value="CBI82150.1"/>
    <property type="molecule type" value="Genomic_DNA"/>
</dbReference>
<protein>
    <submittedName>
        <fullName evidence="1">Uncharacterized protein</fullName>
    </submittedName>
</protein>
<reference evidence="1" key="1">
    <citation type="journal article" date="2011" name="PLoS Genet.">
        <title>Parallel evolution of a type IV secretion system in radiating lineages of the host-restricted bacterial pathogen Bartonella.</title>
        <authorList>
            <person name="Engel P."/>
            <person name="Salzburger W."/>
            <person name="Liesch M."/>
            <person name="Chang C.C."/>
            <person name="Maruyama S."/>
            <person name="Lanz C."/>
            <person name="Calteau A."/>
            <person name="Lajus A."/>
            <person name="Medigue C."/>
            <person name="Schuster S.C."/>
            <person name="Dehio C."/>
        </authorList>
    </citation>
    <scope>NUCLEOTIDE SEQUENCE</scope>
    <source>
        <strain evidence="1">R1</strain>
    </source>
</reference>
<organism evidence="1">
    <name type="scientific">Bartonella schoenbuchensis (strain DSM 13525 / NCTC 13165 / R1)</name>
    <dbReference type="NCBI Taxonomy" id="687861"/>
    <lineage>
        <taxon>Bacteria</taxon>
        <taxon>Pseudomonadati</taxon>
        <taxon>Pseudomonadota</taxon>
        <taxon>Alphaproteobacteria</taxon>
        <taxon>Hyphomicrobiales</taxon>
        <taxon>Bartonellaceae</taxon>
        <taxon>Bartonella</taxon>
    </lineage>
</organism>
<accession>E6YZ62</accession>
<sequence>MFAFKQIINQRNQLFLNRKRIAITCFEENVAMCHREQIALTLSKLPQWKFKIKHI</sequence>
<dbReference type="AlphaFoldDB" id="E6YZ62"/>